<feature type="domain" description="BON" evidence="2">
    <location>
        <begin position="217"/>
        <end position="285"/>
    </location>
</feature>
<comment type="caution">
    <text evidence="3">The sequence shown here is derived from an EMBL/GenBank/DDBJ whole genome shotgun (WGS) entry which is preliminary data.</text>
</comment>
<protein>
    <recommendedName>
        <fullName evidence="2">BON domain-containing protein</fullName>
    </recommendedName>
</protein>
<sequence>MKFPKSLHAEGWDRHFPDNAQPGAAKPSRYVHPDDALHMAGPGAADEVPLASRRVPQARAASWVIGLGATAAMAAFAISTFNHQAAPEEAALASQGVVQPEHVPETVVAQNDAATPAPEAPLEPDSLPATAAGVSSPSAPPVIAARAEAPAPEKVQAQKPAADRPLPDKPGATRAEPRPEPVLARLAEPEVPPPPPLQAAQLTPAQAAPEASAPEVDDPGISLQVRQALAADPVLGQASIQVSTQQGQVRLEGEVPDAASKSRATWLASGPVGVRAVDNRLVVPGAVVSMSAAMPLESLR</sequence>
<feature type="region of interest" description="Disordered" evidence="1">
    <location>
        <begin position="115"/>
        <end position="218"/>
    </location>
</feature>
<dbReference type="Proteomes" id="UP000249633">
    <property type="component" value="Unassembled WGS sequence"/>
</dbReference>
<dbReference type="Pfam" id="PF04972">
    <property type="entry name" value="BON"/>
    <property type="match status" value="1"/>
</dbReference>
<accession>A0A2W5G1G0</accession>
<evidence type="ECO:0000259" key="2">
    <source>
        <dbReference type="PROSITE" id="PS50914"/>
    </source>
</evidence>
<evidence type="ECO:0000313" key="3">
    <source>
        <dbReference type="EMBL" id="PZP35779.1"/>
    </source>
</evidence>
<name>A0A2W5G1G0_9BURK</name>
<dbReference type="Gene3D" id="3.30.1340.30">
    <property type="match status" value="1"/>
</dbReference>
<feature type="compositionally biased region" description="Low complexity" evidence="1">
    <location>
        <begin position="198"/>
        <end position="214"/>
    </location>
</feature>
<proteinExistence type="predicted"/>
<gene>
    <name evidence="3" type="ORF">DI603_03170</name>
</gene>
<dbReference type="InterPro" id="IPR007055">
    <property type="entry name" value="BON_dom"/>
</dbReference>
<dbReference type="AlphaFoldDB" id="A0A2W5G1G0"/>
<evidence type="ECO:0000313" key="4">
    <source>
        <dbReference type="Proteomes" id="UP000249633"/>
    </source>
</evidence>
<reference evidence="3 4" key="1">
    <citation type="submission" date="2017-08" db="EMBL/GenBank/DDBJ databases">
        <title>Infants hospitalized years apart are colonized by the same room-sourced microbial strains.</title>
        <authorList>
            <person name="Brooks B."/>
            <person name="Olm M.R."/>
            <person name="Firek B.A."/>
            <person name="Baker R."/>
            <person name="Thomas B.C."/>
            <person name="Morowitz M.J."/>
            <person name="Banfield J.F."/>
        </authorList>
    </citation>
    <scope>NUCLEOTIDE SEQUENCE [LARGE SCALE GENOMIC DNA]</scope>
    <source>
        <strain evidence="3">S2_012_000_R2_81</strain>
    </source>
</reference>
<feature type="region of interest" description="Disordered" evidence="1">
    <location>
        <begin position="1"/>
        <end position="30"/>
    </location>
</feature>
<feature type="compositionally biased region" description="Basic and acidic residues" evidence="1">
    <location>
        <begin position="7"/>
        <end position="17"/>
    </location>
</feature>
<dbReference type="PROSITE" id="PS50914">
    <property type="entry name" value="BON"/>
    <property type="match status" value="1"/>
</dbReference>
<evidence type="ECO:0000256" key="1">
    <source>
        <dbReference type="SAM" id="MobiDB-lite"/>
    </source>
</evidence>
<dbReference type="EMBL" id="QFOD01000002">
    <property type="protein sequence ID" value="PZP35779.1"/>
    <property type="molecule type" value="Genomic_DNA"/>
</dbReference>
<organism evidence="3 4">
    <name type="scientific">Roseateles depolymerans</name>
    <dbReference type="NCBI Taxonomy" id="76731"/>
    <lineage>
        <taxon>Bacteria</taxon>
        <taxon>Pseudomonadati</taxon>
        <taxon>Pseudomonadota</taxon>
        <taxon>Betaproteobacteria</taxon>
        <taxon>Burkholderiales</taxon>
        <taxon>Sphaerotilaceae</taxon>
        <taxon>Roseateles</taxon>
    </lineage>
</organism>